<dbReference type="AlphaFoldDB" id="B9XD27"/>
<name>B9XD27_PEDPL</name>
<dbReference type="Pfam" id="PF00535">
    <property type="entry name" value="Glycos_transf_2"/>
    <property type="match status" value="1"/>
</dbReference>
<reference evidence="2 3" key="1">
    <citation type="journal article" date="2011" name="J. Bacteriol.">
        <title>Genome sequence of 'Pedosphaera parvula' Ellin514, an aerobic Verrucomicrobial isolate from pasture soil.</title>
        <authorList>
            <person name="Kant R."/>
            <person name="van Passel M.W."/>
            <person name="Sangwan P."/>
            <person name="Palva A."/>
            <person name="Lucas S."/>
            <person name="Copeland A."/>
            <person name="Lapidus A."/>
            <person name="Glavina Del Rio T."/>
            <person name="Dalin E."/>
            <person name="Tice H."/>
            <person name="Bruce D."/>
            <person name="Goodwin L."/>
            <person name="Pitluck S."/>
            <person name="Chertkov O."/>
            <person name="Larimer F.W."/>
            <person name="Land M.L."/>
            <person name="Hauser L."/>
            <person name="Brettin T.S."/>
            <person name="Detter J.C."/>
            <person name="Han S."/>
            <person name="de Vos W.M."/>
            <person name="Janssen P.H."/>
            <person name="Smidt H."/>
        </authorList>
    </citation>
    <scope>NUCLEOTIDE SEQUENCE [LARGE SCALE GENOMIC DNA]</scope>
    <source>
        <strain evidence="2 3">Ellin514</strain>
    </source>
</reference>
<dbReference type="Proteomes" id="UP000003688">
    <property type="component" value="Unassembled WGS sequence"/>
</dbReference>
<dbReference type="RefSeq" id="WP_007413725.1">
    <property type="nucleotide sequence ID" value="NZ_ABOX02000005.1"/>
</dbReference>
<dbReference type="InterPro" id="IPR001173">
    <property type="entry name" value="Glyco_trans_2-like"/>
</dbReference>
<dbReference type="Gene3D" id="3.90.550.10">
    <property type="entry name" value="Spore Coat Polysaccharide Biosynthesis Protein SpsA, Chain A"/>
    <property type="match status" value="1"/>
</dbReference>
<dbReference type="STRING" id="320771.Cflav_PD5008"/>
<sequence>MLVSAIIPTYNRARTIGSTLESVLSQTWKELEVIVVDDGSTDDTAAVVAGYGDRVRLIRQRNQGPSVARNTGIKASKGEIVSFLDSDDSWLPEKTARQVNLMQRTAGFGVECCVCNARMVYATQTINSFDVADLRPESPEGVWTNPAQVLMDRFLFFNQVVAVRRELLERTGYFREDLRIMEDYDMAMRLSLSGPWGYIAEPLVIWQGGAENSLSQGVSQVDACLQTFQILNDLKSSSQWGPLLPKHLLHRRMRVLKHRGVAFQLSGQSRPLNRWLGKLLMIYLQMYEKIYWRLPTTPRMSVRPA</sequence>
<proteinExistence type="predicted"/>
<comment type="caution">
    <text evidence="2">The sequence shown here is derived from an EMBL/GenBank/DDBJ whole genome shotgun (WGS) entry which is preliminary data.</text>
</comment>
<keyword evidence="2" id="KW-0808">Transferase</keyword>
<dbReference type="SUPFAM" id="SSF53448">
    <property type="entry name" value="Nucleotide-diphospho-sugar transferases"/>
    <property type="match status" value="1"/>
</dbReference>
<dbReference type="GO" id="GO:0016758">
    <property type="term" value="F:hexosyltransferase activity"/>
    <property type="evidence" value="ECO:0007669"/>
    <property type="project" value="UniProtKB-ARBA"/>
</dbReference>
<dbReference type="EMBL" id="ABOX02000005">
    <property type="protein sequence ID" value="EEF62373.1"/>
    <property type="molecule type" value="Genomic_DNA"/>
</dbReference>
<evidence type="ECO:0000313" key="3">
    <source>
        <dbReference type="Proteomes" id="UP000003688"/>
    </source>
</evidence>
<protein>
    <submittedName>
        <fullName evidence="2">Glycosyl transferase family 2</fullName>
    </submittedName>
</protein>
<feature type="domain" description="Glycosyltransferase 2-like" evidence="1">
    <location>
        <begin position="4"/>
        <end position="105"/>
    </location>
</feature>
<gene>
    <name evidence="2" type="ORF">Cflav_PD5008</name>
</gene>
<evidence type="ECO:0000313" key="2">
    <source>
        <dbReference type="EMBL" id="EEF62373.1"/>
    </source>
</evidence>
<dbReference type="PANTHER" id="PTHR22916:SF3">
    <property type="entry name" value="UDP-GLCNAC:BETAGAL BETA-1,3-N-ACETYLGLUCOSAMINYLTRANSFERASE-LIKE PROTEIN 1"/>
    <property type="match status" value="1"/>
</dbReference>
<evidence type="ECO:0000259" key="1">
    <source>
        <dbReference type="Pfam" id="PF00535"/>
    </source>
</evidence>
<dbReference type="PANTHER" id="PTHR22916">
    <property type="entry name" value="GLYCOSYLTRANSFERASE"/>
    <property type="match status" value="1"/>
</dbReference>
<keyword evidence="3" id="KW-1185">Reference proteome</keyword>
<accession>B9XD27</accession>
<dbReference type="InterPro" id="IPR029044">
    <property type="entry name" value="Nucleotide-diphossugar_trans"/>
</dbReference>
<organism evidence="2 3">
    <name type="scientific">Pedosphaera parvula (strain Ellin514)</name>
    <dbReference type="NCBI Taxonomy" id="320771"/>
    <lineage>
        <taxon>Bacteria</taxon>
        <taxon>Pseudomonadati</taxon>
        <taxon>Verrucomicrobiota</taxon>
        <taxon>Pedosphaerae</taxon>
        <taxon>Pedosphaerales</taxon>
        <taxon>Pedosphaeraceae</taxon>
        <taxon>Pedosphaera</taxon>
    </lineage>
</organism>
<dbReference type="OrthoDB" id="184049at2"/>